<dbReference type="OrthoDB" id="345492at2"/>
<evidence type="ECO:0000256" key="1">
    <source>
        <dbReference type="SAM" id="SignalP"/>
    </source>
</evidence>
<evidence type="ECO:0000313" key="2">
    <source>
        <dbReference type="EMBL" id="EQA45140.1"/>
    </source>
</evidence>
<comment type="caution">
    <text evidence="2">The sequence shown here is derived from an EMBL/GenBank/DDBJ whole genome shotgun (WGS) entry which is preliminary data.</text>
</comment>
<feature type="signal peptide" evidence="1">
    <location>
        <begin position="1"/>
        <end position="25"/>
    </location>
</feature>
<sequence>MLLYRKKIGFFTILILLTFFGTAAACNNGKQNCHRQVQKDADITQSLEVACALNPSDRNLCNLALIQAAIPYQCFSAH</sequence>
<keyword evidence="2" id="KW-0449">Lipoprotein</keyword>
<dbReference type="EMBL" id="AHMO02000008">
    <property type="protein sequence ID" value="EQA45140.1"/>
    <property type="molecule type" value="Genomic_DNA"/>
</dbReference>
<evidence type="ECO:0000313" key="3">
    <source>
        <dbReference type="Proteomes" id="UP000015454"/>
    </source>
</evidence>
<dbReference type="RefSeq" id="WP_010570895.1">
    <property type="nucleotide sequence ID" value="NZ_AHMO02000008.1"/>
</dbReference>
<keyword evidence="1" id="KW-0732">Signal</keyword>
<organism evidence="2 3">
    <name type="scientific">Leptospira broomii serovar Hurstbridge str. 5399</name>
    <dbReference type="NCBI Taxonomy" id="1049789"/>
    <lineage>
        <taxon>Bacteria</taxon>
        <taxon>Pseudomonadati</taxon>
        <taxon>Spirochaetota</taxon>
        <taxon>Spirochaetia</taxon>
        <taxon>Leptospirales</taxon>
        <taxon>Leptospiraceae</taxon>
        <taxon>Leptospira</taxon>
    </lineage>
</organism>
<reference evidence="2" key="1">
    <citation type="submission" date="2013-05" db="EMBL/GenBank/DDBJ databases">
        <authorList>
            <person name="Harkins D.M."/>
            <person name="Durkin A.S."/>
            <person name="Brinkac L.M."/>
            <person name="Haft D.H."/>
            <person name="Selengut J.D."/>
            <person name="Sanka R."/>
            <person name="DePew J."/>
            <person name="Purushe J."/>
            <person name="Hartskeerl R.A."/>
            <person name="Ahmed A."/>
            <person name="van der Linden H."/>
            <person name="Goris M.G.A."/>
            <person name="Vinetz J.M."/>
            <person name="Sutton G.G."/>
            <person name="Nierman W.C."/>
            <person name="Fouts D.E."/>
        </authorList>
    </citation>
    <scope>NUCLEOTIDE SEQUENCE [LARGE SCALE GENOMIC DNA]</scope>
    <source>
        <strain evidence="2">5399</strain>
    </source>
</reference>
<gene>
    <name evidence="2" type="ORF">LEP1GSC050_2684</name>
</gene>
<name>T0F218_9LEPT</name>
<feature type="chain" id="PRO_5004562393" evidence="1">
    <location>
        <begin position="26"/>
        <end position="78"/>
    </location>
</feature>
<dbReference type="PROSITE" id="PS51257">
    <property type="entry name" value="PROKAR_LIPOPROTEIN"/>
    <property type="match status" value="1"/>
</dbReference>
<dbReference type="Proteomes" id="UP000015454">
    <property type="component" value="Unassembled WGS sequence"/>
</dbReference>
<proteinExistence type="predicted"/>
<dbReference type="AlphaFoldDB" id="T0F218"/>
<protein>
    <submittedName>
        <fullName evidence="2">Lipoprotein</fullName>
    </submittedName>
</protein>
<dbReference type="STRING" id="1049789.LEP1GSC050_2684"/>
<accession>T0F218</accession>
<keyword evidence="3" id="KW-1185">Reference proteome</keyword>